<evidence type="ECO:0000313" key="3">
    <source>
        <dbReference type="EMBL" id="SDO93622.1"/>
    </source>
</evidence>
<dbReference type="RefSeq" id="WP_143017849.1">
    <property type="nucleotide sequence ID" value="NZ_FNJN01000003.1"/>
</dbReference>
<sequence>MTVDVGAPVAERGVSAGRRRTAVVASLAYLVFAGVILVVMPISADSAGGREVVVGPWTGGVLVAACLMASTVTLSVIVFAVRARRWWWVLLGPLRAIVAAAAVVAAFGFTLTDESVTPIVANGCETGYVVSERSFLFLAAGEVRRVEGVIGTSVGSTSVDDGHKPFQQQSYIAVTSGDTLRIWNTFDNAWERLSTSTEPAFVLPRLVDETECGLAGGVVAARPSASPSPVTTVDEGPAPAPVSDSRDEIARMAKLTIEAAATPMTDAEGVPVTAPAASDLPCDGTTSHDMTVRTADNAASYAAILDAWSAEGYSKDRAMQEDLRYNGVIRLSARDRSSIDGLMHFSLTADCRAP</sequence>
<dbReference type="AlphaFoldDB" id="A0A1H0NLJ8"/>
<accession>A0A1H0NLJ8</accession>
<keyword evidence="2" id="KW-0812">Transmembrane</keyword>
<name>A0A1H0NLJ8_MICTS</name>
<dbReference type="EMBL" id="FNJN01000003">
    <property type="protein sequence ID" value="SDO93622.1"/>
    <property type="molecule type" value="Genomic_DNA"/>
</dbReference>
<protein>
    <submittedName>
        <fullName evidence="3">Uncharacterized protein</fullName>
    </submittedName>
</protein>
<reference evidence="3 4" key="1">
    <citation type="submission" date="2016-10" db="EMBL/GenBank/DDBJ databases">
        <authorList>
            <person name="de Groot N.N."/>
        </authorList>
    </citation>
    <scope>NUCLEOTIDE SEQUENCE [LARGE SCALE GENOMIC DNA]</scope>
    <source>
        <strain evidence="3 4">StLB037</strain>
    </source>
</reference>
<feature type="transmembrane region" description="Helical" evidence="2">
    <location>
        <begin position="56"/>
        <end position="79"/>
    </location>
</feature>
<evidence type="ECO:0000256" key="2">
    <source>
        <dbReference type="SAM" id="Phobius"/>
    </source>
</evidence>
<feature type="transmembrane region" description="Helical" evidence="2">
    <location>
        <begin position="86"/>
        <end position="109"/>
    </location>
</feature>
<organism evidence="3 4">
    <name type="scientific">Microbacterium testaceum (strain StLB037)</name>
    <dbReference type="NCBI Taxonomy" id="979556"/>
    <lineage>
        <taxon>Bacteria</taxon>
        <taxon>Bacillati</taxon>
        <taxon>Actinomycetota</taxon>
        <taxon>Actinomycetes</taxon>
        <taxon>Micrococcales</taxon>
        <taxon>Microbacteriaceae</taxon>
        <taxon>Microbacterium</taxon>
    </lineage>
</organism>
<proteinExistence type="predicted"/>
<gene>
    <name evidence="3" type="ORF">SAMN04487788_1414</name>
</gene>
<keyword evidence="2" id="KW-0472">Membrane</keyword>
<feature type="transmembrane region" description="Helical" evidence="2">
    <location>
        <begin position="22"/>
        <end position="44"/>
    </location>
</feature>
<evidence type="ECO:0000313" key="4">
    <source>
        <dbReference type="Proteomes" id="UP000186456"/>
    </source>
</evidence>
<dbReference type="Proteomes" id="UP000186456">
    <property type="component" value="Unassembled WGS sequence"/>
</dbReference>
<keyword evidence="2" id="KW-1133">Transmembrane helix</keyword>
<evidence type="ECO:0000256" key="1">
    <source>
        <dbReference type="SAM" id="MobiDB-lite"/>
    </source>
</evidence>
<feature type="region of interest" description="Disordered" evidence="1">
    <location>
        <begin position="223"/>
        <end position="244"/>
    </location>
</feature>